<keyword evidence="2 5" id="KW-0808">Transferase</keyword>
<dbReference type="InterPro" id="IPR029063">
    <property type="entry name" value="SAM-dependent_MTases_sf"/>
</dbReference>
<feature type="binding site" evidence="5">
    <location>
        <position position="26"/>
    </location>
    <ligand>
        <name>S-adenosyl-L-methionine</name>
        <dbReference type="ChEBI" id="CHEBI:59789"/>
    </ligand>
</feature>
<dbReference type="PROSITE" id="PS01131">
    <property type="entry name" value="RRNA_A_DIMETH"/>
    <property type="match status" value="1"/>
</dbReference>
<dbReference type="PROSITE" id="PS51689">
    <property type="entry name" value="SAM_RNA_A_N6_MT"/>
    <property type="match status" value="1"/>
</dbReference>
<evidence type="ECO:0000256" key="1">
    <source>
        <dbReference type="ARBA" id="ARBA00022603"/>
    </source>
</evidence>
<evidence type="ECO:0000256" key="3">
    <source>
        <dbReference type="ARBA" id="ARBA00022691"/>
    </source>
</evidence>
<dbReference type="InterPro" id="IPR001737">
    <property type="entry name" value="KsgA/Erm"/>
</dbReference>
<organism evidence="7 8">
    <name type="scientific">Glycomyces tritici</name>
    <dbReference type="NCBI Taxonomy" id="2665176"/>
    <lineage>
        <taxon>Bacteria</taxon>
        <taxon>Bacillati</taxon>
        <taxon>Actinomycetota</taxon>
        <taxon>Actinomycetes</taxon>
        <taxon>Glycomycetales</taxon>
        <taxon>Glycomycetaceae</taxon>
        <taxon>Glycomyces</taxon>
    </lineage>
</organism>
<evidence type="ECO:0000256" key="4">
    <source>
        <dbReference type="ARBA" id="ARBA00022884"/>
    </source>
</evidence>
<dbReference type="SUPFAM" id="SSF53335">
    <property type="entry name" value="S-adenosyl-L-methionine-dependent methyltransferases"/>
    <property type="match status" value="1"/>
</dbReference>
<reference evidence="7" key="1">
    <citation type="submission" date="2023-06" db="EMBL/GenBank/DDBJ databases">
        <title>Gycomyces niveus sp.nov., a novel actinomycete isolated from soil in Shouguang.</title>
        <authorList>
            <person name="Yang X."/>
            <person name="Zhao J."/>
        </authorList>
    </citation>
    <scope>NUCLEOTIDE SEQUENCE</scope>
    <source>
        <strain evidence="7">NEAU C2</strain>
    </source>
</reference>
<feature type="binding site" evidence="5">
    <location>
        <position position="51"/>
    </location>
    <ligand>
        <name>S-adenosyl-L-methionine</name>
        <dbReference type="ChEBI" id="CHEBI:59789"/>
    </ligand>
</feature>
<dbReference type="InterPro" id="IPR020598">
    <property type="entry name" value="rRNA_Ade_methylase_Trfase_N"/>
</dbReference>
<dbReference type="EMBL" id="JAUEMJ010000002">
    <property type="protein sequence ID" value="MDN3239444.1"/>
    <property type="molecule type" value="Genomic_DNA"/>
</dbReference>
<dbReference type="GO" id="GO:0032259">
    <property type="term" value="P:methylation"/>
    <property type="evidence" value="ECO:0007669"/>
    <property type="project" value="UniProtKB-KW"/>
</dbReference>
<dbReference type="NCBIfam" id="NF000499">
    <property type="entry name" value="Erm23S_rRNA_broad"/>
    <property type="match status" value="1"/>
</dbReference>
<dbReference type="RefSeq" id="WP_289956212.1">
    <property type="nucleotide sequence ID" value="NZ_JAUEMJ010000002.1"/>
</dbReference>
<proteinExistence type="inferred from homology"/>
<keyword evidence="1 5" id="KW-0489">Methyltransferase</keyword>
<evidence type="ECO:0000259" key="6">
    <source>
        <dbReference type="SMART" id="SM00650"/>
    </source>
</evidence>
<evidence type="ECO:0000313" key="7">
    <source>
        <dbReference type="EMBL" id="MDN3239444.1"/>
    </source>
</evidence>
<dbReference type="SMART" id="SM00650">
    <property type="entry name" value="rADc"/>
    <property type="match status" value="1"/>
</dbReference>
<protein>
    <submittedName>
        <fullName evidence="7">23S ribosomal RNA methyltransferase Erm</fullName>
    </submittedName>
</protein>
<comment type="caution">
    <text evidence="7">The sequence shown here is derived from an EMBL/GenBank/DDBJ whole genome shotgun (WGS) entry which is preliminary data.</text>
</comment>
<keyword evidence="4 5" id="KW-0694">RNA-binding</keyword>
<accession>A0ABT7YLF6</accession>
<dbReference type="CDD" id="cd02440">
    <property type="entry name" value="AdoMet_MTases"/>
    <property type="match status" value="1"/>
</dbReference>
<dbReference type="InterPro" id="IPR020596">
    <property type="entry name" value="rRNA_Ade_Mease_Trfase_CS"/>
</dbReference>
<feature type="binding site" evidence="5">
    <location>
        <position position="72"/>
    </location>
    <ligand>
        <name>S-adenosyl-L-methionine</name>
        <dbReference type="ChEBI" id="CHEBI:59789"/>
    </ligand>
</feature>
<feature type="binding site" evidence="5">
    <location>
        <position position="24"/>
    </location>
    <ligand>
        <name>S-adenosyl-L-methionine</name>
        <dbReference type="ChEBI" id="CHEBI:59789"/>
    </ligand>
</feature>
<keyword evidence="3 5" id="KW-0949">S-adenosyl-L-methionine</keyword>
<sequence length="267" mass="30235">MSRSQFPRAREQRNLSNRKALSQNFLRDAHTARAFVDTAGLCPDDHVIEVGPGDGMVTRALLDRARRVTAYEKDGHFVERLRSRLGHHGHFRCHEADFRDVTPPREPFSVVANAPFGITTDIVRWCLRARTLTSAALVTQLEFARKHTGDYGRWSRLTVEHWPEFAFAIGMRIDRREFRPVPQVDAAVIHLRRRPEPLLRPRDMPDYRDLVDLGFTGVGGALAASLCRVVPRRVAHQACAEAGIARDQVVGHVPPDAWIALFKALTR</sequence>
<dbReference type="GO" id="GO:0008168">
    <property type="term" value="F:methyltransferase activity"/>
    <property type="evidence" value="ECO:0007669"/>
    <property type="project" value="UniProtKB-KW"/>
</dbReference>
<comment type="similarity">
    <text evidence="5">Belongs to the class I-like SAM-binding methyltransferase superfamily. rRNA adenine N(6)-methyltransferase family.</text>
</comment>
<dbReference type="PANTHER" id="PTHR11727">
    <property type="entry name" value="DIMETHYLADENOSINE TRANSFERASE"/>
    <property type="match status" value="1"/>
</dbReference>
<feature type="binding site" evidence="5">
    <location>
        <position position="97"/>
    </location>
    <ligand>
        <name>S-adenosyl-L-methionine</name>
        <dbReference type="ChEBI" id="CHEBI:59789"/>
    </ligand>
</feature>
<evidence type="ECO:0000313" key="8">
    <source>
        <dbReference type="Proteomes" id="UP001171902"/>
    </source>
</evidence>
<dbReference type="Proteomes" id="UP001171902">
    <property type="component" value="Unassembled WGS sequence"/>
</dbReference>
<dbReference type="Pfam" id="PF00398">
    <property type="entry name" value="RrnaAD"/>
    <property type="match status" value="1"/>
</dbReference>
<feature type="binding site" evidence="5">
    <location>
        <position position="113"/>
    </location>
    <ligand>
        <name>S-adenosyl-L-methionine</name>
        <dbReference type="ChEBI" id="CHEBI:59789"/>
    </ligand>
</feature>
<dbReference type="PANTHER" id="PTHR11727:SF7">
    <property type="entry name" value="DIMETHYLADENOSINE TRANSFERASE-RELATED"/>
    <property type="match status" value="1"/>
</dbReference>
<keyword evidence="8" id="KW-1185">Reference proteome</keyword>
<dbReference type="Gene3D" id="3.40.50.150">
    <property type="entry name" value="Vaccinia Virus protein VP39"/>
    <property type="match status" value="1"/>
</dbReference>
<feature type="domain" description="Ribosomal RNA adenine methylase transferase N-terminal" evidence="6">
    <location>
        <begin position="31"/>
        <end position="195"/>
    </location>
</feature>
<gene>
    <name evidence="7" type="primary">erm</name>
    <name evidence="7" type="ORF">QWI33_06885</name>
</gene>
<name>A0ABT7YLF6_9ACTN</name>
<evidence type="ECO:0000256" key="5">
    <source>
        <dbReference type="PROSITE-ProRule" id="PRU01026"/>
    </source>
</evidence>
<evidence type="ECO:0000256" key="2">
    <source>
        <dbReference type="ARBA" id="ARBA00022679"/>
    </source>
</evidence>